<protein>
    <submittedName>
        <fullName evidence="2">Uncharacterized protein</fullName>
    </submittedName>
</protein>
<accession>A0A1I7X9Z5</accession>
<name>A0A1I7X9Z5_HETBA</name>
<proteinExistence type="predicted"/>
<organism evidence="1 2">
    <name type="scientific">Heterorhabditis bacteriophora</name>
    <name type="common">Entomopathogenic nematode worm</name>
    <dbReference type="NCBI Taxonomy" id="37862"/>
    <lineage>
        <taxon>Eukaryota</taxon>
        <taxon>Metazoa</taxon>
        <taxon>Ecdysozoa</taxon>
        <taxon>Nematoda</taxon>
        <taxon>Chromadorea</taxon>
        <taxon>Rhabditida</taxon>
        <taxon>Rhabditina</taxon>
        <taxon>Rhabditomorpha</taxon>
        <taxon>Strongyloidea</taxon>
        <taxon>Heterorhabditidae</taxon>
        <taxon>Heterorhabditis</taxon>
    </lineage>
</organism>
<dbReference type="AlphaFoldDB" id="A0A1I7X9Z5"/>
<evidence type="ECO:0000313" key="1">
    <source>
        <dbReference type="Proteomes" id="UP000095283"/>
    </source>
</evidence>
<dbReference type="Proteomes" id="UP000095283">
    <property type="component" value="Unplaced"/>
</dbReference>
<evidence type="ECO:0000313" key="2">
    <source>
        <dbReference type="WBParaSite" id="Hba_14416"/>
    </source>
</evidence>
<dbReference type="WBParaSite" id="Hba_14416">
    <property type="protein sequence ID" value="Hba_14416"/>
    <property type="gene ID" value="Hba_14416"/>
</dbReference>
<keyword evidence="1" id="KW-1185">Reference proteome</keyword>
<reference evidence="2" key="1">
    <citation type="submission" date="2016-11" db="UniProtKB">
        <authorList>
            <consortium name="WormBaseParasite"/>
        </authorList>
    </citation>
    <scope>IDENTIFICATION</scope>
</reference>
<sequence length="125" mass="14195">MNKTSAYPDSTLSNAPSEFATMLASLHYAYYSSVSFVLDSQYFFTRISDACKMSILSDQVFISRCLPSALHYLVCLSPRANLSPFPVCRLLAERALSCTPDVSIQSNDLFIYSNTVWRTERFHRQ</sequence>